<evidence type="ECO:0000256" key="1">
    <source>
        <dbReference type="ARBA" id="ARBA00001936"/>
    </source>
</evidence>
<dbReference type="Pfam" id="PF01963">
    <property type="entry name" value="TraB_PrgY_gumN"/>
    <property type="match status" value="1"/>
</dbReference>
<dbReference type="InterPro" id="IPR002816">
    <property type="entry name" value="TraB/PrgY/GumN_fam"/>
</dbReference>
<organism evidence="14 15">
    <name type="scientific">Bacteroides uniformis str. 3978 T3 ii</name>
    <dbReference type="NCBI Taxonomy" id="1339349"/>
    <lineage>
        <taxon>Bacteria</taxon>
        <taxon>Pseudomonadati</taxon>
        <taxon>Bacteroidota</taxon>
        <taxon>Bacteroidia</taxon>
        <taxon>Bacteroidales</taxon>
        <taxon>Bacteroidaceae</taxon>
        <taxon>Bacteroides</taxon>
    </lineage>
</organism>
<evidence type="ECO:0000256" key="9">
    <source>
        <dbReference type="ARBA" id="ARBA00022989"/>
    </source>
</evidence>
<dbReference type="GO" id="GO:0004222">
    <property type="term" value="F:metalloendopeptidase activity"/>
    <property type="evidence" value="ECO:0007669"/>
    <property type="project" value="TreeGrafter"/>
</dbReference>
<keyword evidence="11" id="KW-0472">Membrane</keyword>
<comment type="caution">
    <text evidence="14">The sequence shown here is derived from an EMBL/GenBank/DDBJ whole genome shotgun (WGS) entry which is preliminary data.</text>
</comment>
<name>A0A078RX58_BACUN</name>
<evidence type="ECO:0000256" key="5">
    <source>
        <dbReference type="ARBA" id="ARBA00022692"/>
    </source>
</evidence>
<dbReference type="RefSeq" id="WP_009037042.1">
    <property type="nucleotide sequence ID" value="NZ_JNHN01000176.1"/>
</dbReference>
<feature type="signal peptide" evidence="13">
    <location>
        <begin position="1"/>
        <end position="19"/>
    </location>
</feature>
<dbReference type="PANTHER" id="PTHR31120">
    <property type="entry name" value="METALLOPROTEASE TIKI"/>
    <property type="match status" value="1"/>
</dbReference>
<dbReference type="GO" id="GO:0046872">
    <property type="term" value="F:metal ion binding"/>
    <property type="evidence" value="ECO:0007669"/>
    <property type="project" value="UniProtKB-KW"/>
</dbReference>
<evidence type="ECO:0000256" key="7">
    <source>
        <dbReference type="ARBA" id="ARBA00022729"/>
    </source>
</evidence>
<reference evidence="14 15" key="1">
    <citation type="submission" date="2014-04" db="EMBL/GenBank/DDBJ databases">
        <authorList>
            <person name="Sears C."/>
            <person name="Carroll K."/>
            <person name="Sack B.R."/>
            <person name="Qadri F."/>
            <person name="Myers L.L."/>
            <person name="Chung G.-T."/>
            <person name="Escheverria P."/>
            <person name="Fraser C.M."/>
            <person name="Sadzewicz L."/>
            <person name="Shefchek K.A."/>
            <person name="Tallon L."/>
            <person name="Das S.P."/>
            <person name="Daugherty S."/>
            <person name="Mongodin E.F."/>
        </authorList>
    </citation>
    <scope>NUCLEOTIDE SEQUENCE [LARGE SCALE GENOMIC DNA]</scope>
    <source>
        <strain evidence="14 15">3978 T3 ii</strain>
    </source>
</reference>
<dbReference type="Proteomes" id="UP000028013">
    <property type="component" value="Unassembled WGS sequence"/>
</dbReference>
<keyword evidence="10" id="KW-0482">Metalloprotease</keyword>
<evidence type="ECO:0000256" key="13">
    <source>
        <dbReference type="SAM" id="SignalP"/>
    </source>
</evidence>
<evidence type="ECO:0000313" key="14">
    <source>
        <dbReference type="EMBL" id="KDS49542.1"/>
    </source>
</evidence>
<keyword evidence="4" id="KW-0645">Protease</keyword>
<proteinExistence type="predicted"/>
<dbReference type="PATRIC" id="fig|1339349.3.peg.3105"/>
<protein>
    <submittedName>
        <fullName evidence="14">TraB family protein</fullName>
    </submittedName>
</protein>
<accession>A0A078RX58</accession>
<evidence type="ECO:0000256" key="6">
    <source>
        <dbReference type="ARBA" id="ARBA00022723"/>
    </source>
</evidence>
<keyword evidence="9" id="KW-1133">Transmembrane helix</keyword>
<dbReference type="GO" id="GO:0030178">
    <property type="term" value="P:negative regulation of Wnt signaling pathway"/>
    <property type="evidence" value="ECO:0007669"/>
    <property type="project" value="InterPro"/>
</dbReference>
<evidence type="ECO:0000256" key="2">
    <source>
        <dbReference type="ARBA" id="ARBA00001941"/>
    </source>
</evidence>
<comment type="cofactor">
    <cofactor evidence="1">
        <name>Mn(2+)</name>
        <dbReference type="ChEBI" id="CHEBI:29035"/>
    </cofactor>
</comment>
<dbReference type="PANTHER" id="PTHR31120:SF6">
    <property type="entry name" value="METALLOPROTEASE TIKI HOMOLOG"/>
    <property type="match status" value="1"/>
</dbReference>
<evidence type="ECO:0000256" key="10">
    <source>
        <dbReference type="ARBA" id="ARBA00023049"/>
    </source>
</evidence>
<evidence type="ECO:0000256" key="3">
    <source>
        <dbReference type="ARBA" id="ARBA00004479"/>
    </source>
</evidence>
<evidence type="ECO:0000313" key="15">
    <source>
        <dbReference type="Proteomes" id="UP000028013"/>
    </source>
</evidence>
<comment type="subcellular location">
    <subcellularLocation>
        <location evidence="3">Membrane</location>
        <topology evidence="3">Single-pass type I membrane protein</topology>
    </subcellularLocation>
</comment>
<evidence type="ECO:0000256" key="12">
    <source>
        <dbReference type="ARBA" id="ARBA00023180"/>
    </source>
</evidence>
<keyword evidence="7 13" id="KW-0732">Signal</keyword>
<dbReference type="EMBL" id="JNHN01000176">
    <property type="protein sequence ID" value="KDS49542.1"/>
    <property type="molecule type" value="Genomic_DNA"/>
</dbReference>
<dbReference type="GO" id="GO:0016020">
    <property type="term" value="C:membrane"/>
    <property type="evidence" value="ECO:0007669"/>
    <property type="project" value="UniProtKB-SubCell"/>
</dbReference>
<keyword evidence="8" id="KW-0378">Hydrolase</keyword>
<sequence>MKKLLGILLFISIALSANAQLLWKVSGKGLEKPSYIFGTYHLSPLSIKDSIAAMPQAMSETAQVYGEVVMSEMATPAFMQSMQQQMMMPKDTTLQSLFTPEQYEEVGKAIKENMMVDIAMLAQLKPAAINQQLVVLLYMKHTPGFNPQEQLDTYFQQQAAQQGKKIGGLETAQSQIDILFNSQTLQRQASLLYCAISDIEKGIDQSKRLITAYEKQDLDAMLQLMEERDGNSCDPLPGEMEAMLDNRNKAWVEKMPAIMTEAPTLFVVGAGHLPGDNGVLNLLKQQGYTIEAMK</sequence>
<evidence type="ECO:0000256" key="11">
    <source>
        <dbReference type="ARBA" id="ARBA00023136"/>
    </source>
</evidence>
<evidence type="ECO:0000256" key="8">
    <source>
        <dbReference type="ARBA" id="ARBA00022801"/>
    </source>
</evidence>
<dbReference type="CDD" id="cd14789">
    <property type="entry name" value="Tiki"/>
    <property type="match status" value="1"/>
</dbReference>
<dbReference type="InterPro" id="IPR040230">
    <property type="entry name" value="TIKI1/2-like"/>
</dbReference>
<comment type="cofactor">
    <cofactor evidence="2">
        <name>Co(2+)</name>
        <dbReference type="ChEBI" id="CHEBI:48828"/>
    </cofactor>
</comment>
<keyword evidence="12" id="KW-0325">Glycoprotein</keyword>
<dbReference type="AlphaFoldDB" id="A0A078RX58"/>
<gene>
    <name evidence="14" type="ORF">M094_1970</name>
</gene>
<keyword evidence="6" id="KW-0479">Metal-binding</keyword>
<feature type="chain" id="PRO_5001744566" evidence="13">
    <location>
        <begin position="20"/>
        <end position="294"/>
    </location>
</feature>
<dbReference type="GO" id="GO:0006508">
    <property type="term" value="P:proteolysis"/>
    <property type="evidence" value="ECO:0007669"/>
    <property type="project" value="UniProtKB-KW"/>
</dbReference>
<evidence type="ECO:0000256" key="4">
    <source>
        <dbReference type="ARBA" id="ARBA00022670"/>
    </source>
</evidence>
<keyword evidence="5" id="KW-0812">Transmembrane</keyword>